<accession>A0ABZ1UNY6</accession>
<proteinExistence type="predicted"/>
<evidence type="ECO:0000313" key="3">
    <source>
        <dbReference type="Proteomes" id="UP000321323"/>
    </source>
</evidence>
<reference evidence="2 3" key="1">
    <citation type="journal article" date="2019" name="Int. J. Syst. Evol. Microbiol.">
        <title>The Draft Whole-Genome Sequence of the Antibiotic Producer Empedobacter haloabium ATCC 31962 Provides Indications for Its Taxonomic Reclassification.</title>
        <authorList>
            <person name="Miess H."/>
            <person name="Arlt P."/>
            <person name="Apel A.K."/>
            <person name="Weber T."/>
            <person name="Nieselt K."/>
            <person name="Hanssen F."/>
            <person name="Czemmel S."/>
            <person name="Nahnsen S."/>
            <person name="Gross H."/>
        </authorList>
    </citation>
    <scope>NUCLEOTIDE SEQUENCE [LARGE SCALE GENOMIC DNA]</scope>
    <source>
        <strain evidence="2 3">ATCC 31962</strain>
    </source>
</reference>
<protein>
    <submittedName>
        <fullName evidence="2">TrbC/VirB2 family protein</fullName>
    </submittedName>
</protein>
<keyword evidence="3" id="KW-1185">Reference proteome</keyword>
<dbReference type="InterPro" id="IPR007039">
    <property type="entry name" value="TrbC/VirB2"/>
</dbReference>
<organism evidence="2 3">
    <name type="scientific">[Empedobacter] haloabium</name>
    <dbReference type="NCBI Taxonomy" id="592317"/>
    <lineage>
        <taxon>Bacteria</taxon>
        <taxon>Pseudomonadati</taxon>
        <taxon>Pseudomonadota</taxon>
        <taxon>Betaproteobacteria</taxon>
        <taxon>Burkholderiales</taxon>
        <taxon>Oxalobacteraceae</taxon>
        <taxon>Telluria group</taxon>
        <taxon>Telluria group incertae sedis</taxon>
    </lineage>
</organism>
<dbReference type="EMBL" id="CP136508">
    <property type="protein sequence ID" value="WUR13798.1"/>
    <property type="molecule type" value="Genomic_DNA"/>
</dbReference>
<keyword evidence="1" id="KW-1133">Transmembrane helix</keyword>
<gene>
    <name evidence="2" type="ORF">E7V67_001450</name>
</gene>
<feature type="transmembrane region" description="Helical" evidence="1">
    <location>
        <begin position="34"/>
        <end position="55"/>
    </location>
</feature>
<evidence type="ECO:0000256" key="1">
    <source>
        <dbReference type="SAM" id="Phobius"/>
    </source>
</evidence>
<name>A0ABZ1UNY6_9BURK</name>
<feature type="transmembrane region" description="Helical" evidence="1">
    <location>
        <begin position="98"/>
        <end position="120"/>
    </location>
</feature>
<evidence type="ECO:0000313" key="2">
    <source>
        <dbReference type="EMBL" id="WUR13798.1"/>
    </source>
</evidence>
<keyword evidence="1" id="KW-0472">Membrane</keyword>
<keyword evidence="1" id="KW-0812">Transmembrane</keyword>
<dbReference type="Proteomes" id="UP000321323">
    <property type="component" value="Chromosome"/>
</dbReference>
<feature type="transmembrane region" description="Helical" evidence="1">
    <location>
        <begin position="67"/>
        <end position="91"/>
    </location>
</feature>
<sequence length="124" mass="12631">MTKKISGLIGKGRAALAGNKAAMREADQRATRSMVLMAVCAAAILPGVAMAAAAATPWDSMGTQVLAIFQSGLTRTIAIVSVIACGIAALAGKLSWDWAIKIIVGIVLIFGGTALVDFLIDATS</sequence>
<dbReference type="Pfam" id="PF04956">
    <property type="entry name" value="TrbC"/>
    <property type="match status" value="1"/>
</dbReference>